<feature type="domain" description="Gnk2-homologous" evidence="11">
    <location>
        <begin position="37"/>
        <end position="144"/>
    </location>
</feature>
<feature type="domain" description="Gnk2-homologous" evidence="11">
    <location>
        <begin position="149"/>
        <end position="252"/>
    </location>
</feature>
<dbReference type="GO" id="GO:0005886">
    <property type="term" value="C:plasma membrane"/>
    <property type="evidence" value="ECO:0007669"/>
    <property type="project" value="UniProtKB-SubCell"/>
</dbReference>
<organism evidence="12 13">
    <name type="scientific">Coffea arabica</name>
    <name type="common">Arabian coffee</name>
    <dbReference type="NCBI Taxonomy" id="13443"/>
    <lineage>
        <taxon>Eukaryota</taxon>
        <taxon>Viridiplantae</taxon>
        <taxon>Streptophyta</taxon>
        <taxon>Embryophyta</taxon>
        <taxon>Tracheophyta</taxon>
        <taxon>Spermatophyta</taxon>
        <taxon>Magnoliopsida</taxon>
        <taxon>eudicotyledons</taxon>
        <taxon>Gunneridae</taxon>
        <taxon>Pentapetalae</taxon>
        <taxon>asterids</taxon>
        <taxon>lamiids</taxon>
        <taxon>Gentianales</taxon>
        <taxon>Rubiaceae</taxon>
        <taxon>Ixoroideae</taxon>
        <taxon>Gardenieae complex</taxon>
        <taxon>Bertiereae - Coffeeae clade</taxon>
        <taxon>Coffeeae</taxon>
        <taxon>Coffea</taxon>
    </lineage>
</organism>
<protein>
    <submittedName>
        <fullName evidence="13">Cysteine-rich receptor-like protein kinase 3</fullName>
    </submittedName>
</protein>
<keyword evidence="9" id="KW-0812">Transmembrane</keyword>
<accession>A0A6P6URE4</accession>
<evidence type="ECO:0000313" key="13">
    <source>
        <dbReference type="RefSeq" id="XP_027092916.1"/>
    </source>
</evidence>
<evidence type="ECO:0000256" key="5">
    <source>
        <dbReference type="ARBA" id="ARBA00022949"/>
    </source>
</evidence>
<feature type="signal peptide" evidence="10">
    <location>
        <begin position="1"/>
        <end position="32"/>
    </location>
</feature>
<dbReference type="AlphaFoldDB" id="A0A6P6URE4"/>
<dbReference type="Proteomes" id="UP001652660">
    <property type="component" value="Chromosome 10c"/>
</dbReference>
<dbReference type="Pfam" id="PF01657">
    <property type="entry name" value="Stress-antifung"/>
    <property type="match status" value="2"/>
</dbReference>
<evidence type="ECO:0000256" key="10">
    <source>
        <dbReference type="SAM" id="SignalP"/>
    </source>
</evidence>
<dbReference type="GeneID" id="113713394"/>
<reference evidence="12" key="1">
    <citation type="journal article" date="2025" name="Foods">
        <title>Unveiling the Microbial Signatures of Arabica Coffee Cherries: Insights into Ripeness Specific Diversity, Functional Traits, and Implications for Quality and Safety.</title>
        <authorList>
            <consortium name="RefSeq"/>
            <person name="Tenea G.N."/>
            <person name="Cifuentes V."/>
            <person name="Reyes P."/>
            <person name="Cevallos-Vallejos M."/>
        </authorList>
    </citation>
    <scope>NUCLEOTIDE SEQUENCE [LARGE SCALE GENOMIC DNA]</scope>
</reference>
<keyword evidence="5" id="KW-0965">Cell junction</keyword>
<dbReference type="Gene3D" id="3.30.430.20">
    <property type="entry name" value="Gnk2 domain, C-X8-C-X2-C motif"/>
    <property type="match status" value="2"/>
</dbReference>
<evidence type="ECO:0000256" key="7">
    <source>
        <dbReference type="ARBA" id="ARBA00024184"/>
    </source>
</evidence>
<keyword evidence="4" id="KW-0677">Repeat</keyword>
<dbReference type="PANTHER" id="PTHR32080:SF27">
    <property type="entry name" value="OS01G0548750 PROTEIN"/>
    <property type="match status" value="1"/>
</dbReference>
<evidence type="ECO:0000256" key="1">
    <source>
        <dbReference type="ARBA" id="ARBA00004251"/>
    </source>
</evidence>
<proteinExistence type="inferred from homology"/>
<feature type="chain" id="PRO_5027729750" evidence="10">
    <location>
        <begin position="33"/>
        <end position="286"/>
    </location>
</feature>
<evidence type="ECO:0000259" key="11">
    <source>
        <dbReference type="PROSITE" id="PS51473"/>
    </source>
</evidence>
<evidence type="ECO:0000256" key="6">
    <source>
        <dbReference type="ARBA" id="ARBA00023157"/>
    </source>
</evidence>
<dbReference type="PANTHER" id="PTHR32080">
    <property type="entry name" value="ANTIFUNGAL PROTEIN GINKBILOBIN-2-LIKE"/>
    <property type="match status" value="1"/>
</dbReference>
<comment type="similarity">
    <text evidence="8">Belongs to the cysteine-rich repeat secretory protein family. Plasmodesmata-located proteins (PDLD) subfamily.</text>
</comment>
<keyword evidence="12" id="KW-1185">Reference proteome</keyword>
<evidence type="ECO:0000313" key="12">
    <source>
        <dbReference type="Proteomes" id="UP001652660"/>
    </source>
</evidence>
<dbReference type="PROSITE" id="PS51473">
    <property type="entry name" value="GNK2"/>
    <property type="match status" value="2"/>
</dbReference>
<keyword evidence="9" id="KW-0472">Membrane</keyword>
<evidence type="ECO:0000256" key="2">
    <source>
        <dbReference type="ARBA" id="ARBA00022581"/>
    </source>
</evidence>
<dbReference type="InterPro" id="IPR051378">
    <property type="entry name" value="Cell2Cell_Antifungal"/>
</dbReference>
<keyword evidence="2" id="KW-0945">Host-virus interaction</keyword>
<gene>
    <name evidence="13" type="primary">LOC113713394</name>
</gene>
<keyword evidence="3 10" id="KW-0732">Signal</keyword>
<sequence length="286" mass="30819">MSLTSFSGSLHLNHLVLFMLFFLLALVQLIESSPRAYEEALICGNKTASTNDYPAFKQNYISAIDSIVDPLVSTGVVDIVAGNGNSSTVFLFGACMKDLSPGECDSCSSGMLVKIEQCQAIETGTRAGRLYLGGCFIRFDDHKFENEITGPEDLVNCGQQVEPHSSFIGVVDQLLSSLSGEAPGNGGFYLVSKQENGVSAYGLAQCWKYLNIDQCRTCLSDSAIPKAKTCLPKAEATILNAGCYLKYSTQQFYNKASEGFRHSLTGGLLYSSLVFTLAILSRVAAN</sequence>
<dbReference type="RefSeq" id="XP_027092916.1">
    <property type="nucleotide sequence ID" value="XM_027237115.2"/>
</dbReference>
<feature type="transmembrane region" description="Helical" evidence="9">
    <location>
        <begin position="267"/>
        <end position="285"/>
    </location>
</feature>
<dbReference type="OrthoDB" id="1908121at2759"/>
<dbReference type="InterPro" id="IPR002902">
    <property type="entry name" value="GNK2"/>
</dbReference>
<dbReference type="CDD" id="cd23509">
    <property type="entry name" value="Gnk2-like"/>
    <property type="match status" value="2"/>
</dbReference>
<name>A0A6P6URE4_COFAR</name>
<dbReference type="InterPro" id="IPR038408">
    <property type="entry name" value="GNK2_sf"/>
</dbReference>
<reference evidence="13" key="2">
    <citation type="submission" date="2025-08" db="UniProtKB">
        <authorList>
            <consortium name="RefSeq"/>
        </authorList>
    </citation>
    <scope>IDENTIFICATION</scope>
    <source>
        <tissue evidence="13">Leaves</tissue>
    </source>
</reference>
<comment type="subcellular location">
    <subcellularLocation>
        <location evidence="7">Cell junction</location>
        <location evidence="7">Plasmodesma</location>
    </subcellularLocation>
    <subcellularLocation>
        <location evidence="1">Cell membrane</location>
        <topology evidence="1">Single-pass type I membrane protein</topology>
    </subcellularLocation>
</comment>
<evidence type="ECO:0000256" key="4">
    <source>
        <dbReference type="ARBA" id="ARBA00022737"/>
    </source>
</evidence>
<evidence type="ECO:0000256" key="8">
    <source>
        <dbReference type="ARBA" id="ARBA00038393"/>
    </source>
</evidence>
<dbReference type="GO" id="GO:0009506">
    <property type="term" value="C:plasmodesma"/>
    <property type="evidence" value="ECO:0007669"/>
    <property type="project" value="UniProtKB-SubCell"/>
</dbReference>
<dbReference type="FunFam" id="3.30.430.20:FF:000015">
    <property type="entry name" value="Cysteine-rich receptor-like protein kinase 3"/>
    <property type="match status" value="1"/>
</dbReference>
<evidence type="ECO:0000256" key="3">
    <source>
        <dbReference type="ARBA" id="ARBA00022729"/>
    </source>
</evidence>
<keyword evidence="6" id="KW-1015">Disulfide bond</keyword>
<keyword evidence="9" id="KW-1133">Transmembrane helix</keyword>
<evidence type="ECO:0000256" key="9">
    <source>
        <dbReference type="SAM" id="Phobius"/>
    </source>
</evidence>